<feature type="signal peptide" evidence="1">
    <location>
        <begin position="1"/>
        <end position="21"/>
    </location>
</feature>
<sequence length="423" mass="45775">MPHSRQSVALFAALFALAACGADEPAGPLTLDALPALTATEEARWGDADDPALGFTFITSVDLDRDGNVYVFEASVPEIRVYDPSGARIGTIGRRGEGPGEFSGPARFEVMGDSIWTFESSGTRMTLFDREGEVLSTGVAERVQVMLPNAIGTMLPREPDAEGLFIGWFSRLSSSRESSGVEPTDALPWPLVRFRADGSLADTLGWLPKPPPRMWRPPSEAPPGIEVLSIGERPFMVPRANILLPEWIMLGTERIEVVAPAPTGPDATVALTRITLEGDTVYESSLALPSMRYTAAMLDSLALDAAATGGFGMRIGGPAPEAVDNVDEVAARLRAEMDFPEFVTPLNYSRVGEDDSVWMRLHGDDGAGNAVWVIMEGDGRFRGRLALPPRVEPRWMSGDTVWAAATDDLDIPWLVRYRLSEDG</sequence>
<dbReference type="Gene3D" id="2.120.10.30">
    <property type="entry name" value="TolB, C-terminal domain"/>
    <property type="match status" value="1"/>
</dbReference>
<gene>
    <name evidence="2" type="ORF">WI372_00080</name>
</gene>
<accession>A0ABU9E5M3</accession>
<dbReference type="EMBL" id="JBBHLI010000001">
    <property type="protein sequence ID" value="MEK9499372.1"/>
    <property type="molecule type" value="Genomic_DNA"/>
</dbReference>
<protein>
    <recommendedName>
        <fullName evidence="4">6-bladed beta-propeller</fullName>
    </recommendedName>
</protein>
<organism evidence="2 3">
    <name type="scientific">Gaopeijia maritima</name>
    <dbReference type="NCBI Taxonomy" id="3119007"/>
    <lineage>
        <taxon>Bacteria</taxon>
        <taxon>Pseudomonadati</taxon>
        <taxon>Gemmatimonadota</taxon>
        <taxon>Longimicrobiia</taxon>
        <taxon>Gaopeijiales</taxon>
        <taxon>Gaopeijiaceae</taxon>
        <taxon>Gaopeijia</taxon>
    </lineage>
</organism>
<evidence type="ECO:0000256" key="1">
    <source>
        <dbReference type="SAM" id="SignalP"/>
    </source>
</evidence>
<dbReference type="SUPFAM" id="SSF63829">
    <property type="entry name" value="Calcium-dependent phosphotriesterase"/>
    <property type="match status" value="1"/>
</dbReference>
<reference evidence="2 3" key="1">
    <citation type="submission" date="2024-02" db="EMBL/GenBank/DDBJ databases">
        <title>A novel Gemmatimonadota bacterium.</title>
        <authorList>
            <person name="Du Z.-J."/>
            <person name="Ye Y.-Q."/>
        </authorList>
    </citation>
    <scope>NUCLEOTIDE SEQUENCE [LARGE SCALE GENOMIC DNA]</scope>
    <source>
        <strain evidence="2 3">DH-20</strain>
    </source>
</reference>
<evidence type="ECO:0000313" key="2">
    <source>
        <dbReference type="EMBL" id="MEK9499372.1"/>
    </source>
</evidence>
<dbReference type="InterPro" id="IPR011042">
    <property type="entry name" value="6-blade_b-propeller_TolB-like"/>
</dbReference>
<dbReference type="Proteomes" id="UP001484239">
    <property type="component" value="Unassembled WGS sequence"/>
</dbReference>
<keyword evidence="3" id="KW-1185">Reference proteome</keyword>
<comment type="caution">
    <text evidence="2">The sequence shown here is derived from an EMBL/GenBank/DDBJ whole genome shotgun (WGS) entry which is preliminary data.</text>
</comment>
<evidence type="ECO:0000313" key="3">
    <source>
        <dbReference type="Proteomes" id="UP001484239"/>
    </source>
</evidence>
<dbReference type="RefSeq" id="WP_405276012.1">
    <property type="nucleotide sequence ID" value="NZ_JBBHLI010000001.1"/>
</dbReference>
<feature type="chain" id="PRO_5046159796" description="6-bladed beta-propeller" evidence="1">
    <location>
        <begin position="22"/>
        <end position="423"/>
    </location>
</feature>
<name>A0ABU9E5M3_9BACT</name>
<dbReference type="PROSITE" id="PS51257">
    <property type="entry name" value="PROKAR_LIPOPROTEIN"/>
    <property type="match status" value="1"/>
</dbReference>
<evidence type="ECO:0008006" key="4">
    <source>
        <dbReference type="Google" id="ProtNLM"/>
    </source>
</evidence>
<keyword evidence="1" id="KW-0732">Signal</keyword>
<proteinExistence type="predicted"/>